<keyword evidence="3" id="KW-1185">Reference proteome</keyword>
<dbReference type="InterPro" id="IPR045493">
    <property type="entry name" value="DUF6435"/>
</dbReference>
<dbReference type="RefSeq" id="WP_290265544.1">
    <property type="nucleotide sequence ID" value="NZ_JAUFQG010000006.1"/>
</dbReference>
<feature type="coiled-coil region" evidence="1">
    <location>
        <begin position="10"/>
        <end position="56"/>
    </location>
</feature>
<evidence type="ECO:0000313" key="3">
    <source>
        <dbReference type="Proteomes" id="UP001595840"/>
    </source>
</evidence>
<dbReference type="NCBIfam" id="NF033487">
    <property type="entry name" value="Lacal_2735_fam"/>
    <property type="match status" value="1"/>
</dbReference>
<proteinExistence type="predicted"/>
<name>A0ABV8V4U5_9GAMM</name>
<evidence type="ECO:0000256" key="1">
    <source>
        <dbReference type="SAM" id="Coils"/>
    </source>
</evidence>
<dbReference type="InterPro" id="IPR023378">
    <property type="entry name" value="YheA/YmcA-like_dom_sf"/>
</dbReference>
<sequence>MFKIFRPDPARKLNQQYQALLQQAMEAQRSGNIKLYSELTDKAEKIGDELEKLKKE</sequence>
<dbReference type="Pfam" id="PF20027">
    <property type="entry name" value="DUF6435"/>
    <property type="match status" value="1"/>
</dbReference>
<evidence type="ECO:0000313" key="2">
    <source>
        <dbReference type="EMBL" id="MFC4362235.1"/>
    </source>
</evidence>
<gene>
    <name evidence="2" type="ORF">ACFOX3_07975</name>
</gene>
<dbReference type="SUPFAM" id="SSF158622">
    <property type="entry name" value="YheA/YmcA-like"/>
    <property type="match status" value="1"/>
</dbReference>
<organism evidence="2 3">
    <name type="scientific">Simiduia curdlanivorans</name>
    <dbReference type="NCBI Taxonomy" id="1492769"/>
    <lineage>
        <taxon>Bacteria</taxon>
        <taxon>Pseudomonadati</taxon>
        <taxon>Pseudomonadota</taxon>
        <taxon>Gammaproteobacteria</taxon>
        <taxon>Cellvibrionales</taxon>
        <taxon>Cellvibrionaceae</taxon>
        <taxon>Simiduia</taxon>
    </lineage>
</organism>
<comment type="caution">
    <text evidence="2">The sequence shown here is derived from an EMBL/GenBank/DDBJ whole genome shotgun (WGS) entry which is preliminary data.</text>
</comment>
<keyword evidence="1" id="KW-0175">Coiled coil</keyword>
<dbReference type="EMBL" id="JBHSCX010000005">
    <property type="protein sequence ID" value="MFC4362235.1"/>
    <property type="molecule type" value="Genomic_DNA"/>
</dbReference>
<accession>A0ABV8V4U5</accession>
<dbReference type="Proteomes" id="UP001595840">
    <property type="component" value="Unassembled WGS sequence"/>
</dbReference>
<protein>
    <submittedName>
        <fullName evidence="2">DUF6435 family protein</fullName>
    </submittedName>
</protein>
<reference evidence="3" key="1">
    <citation type="journal article" date="2019" name="Int. J. Syst. Evol. Microbiol.">
        <title>The Global Catalogue of Microorganisms (GCM) 10K type strain sequencing project: providing services to taxonomists for standard genome sequencing and annotation.</title>
        <authorList>
            <consortium name="The Broad Institute Genomics Platform"/>
            <consortium name="The Broad Institute Genome Sequencing Center for Infectious Disease"/>
            <person name="Wu L."/>
            <person name="Ma J."/>
        </authorList>
    </citation>
    <scope>NUCLEOTIDE SEQUENCE [LARGE SCALE GENOMIC DNA]</scope>
    <source>
        <strain evidence="3">CECT 8570</strain>
    </source>
</reference>